<sequence>MPALDTTIENRRSSQCSTQVCRINDLPYDVFCVLLVMGWDDAAQGHHLGNKIHFPVIASHVCRTWRQHAINTPSFWAKLSFRSKIPQLDKYQEWLT</sequence>
<reference evidence="1 2" key="1">
    <citation type="submission" date="2014-04" db="EMBL/GenBank/DDBJ databases">
        <authorList>
            <consortium name="DOE Joint Genome Institute"/>
            <person name="Kuo A."/>
            <person name="Girlanda M."/>
            <person name="Perotto S."/>
            <person name="Kohler A."/>
            <person name="Nagy L.G."/>
            <person name="Floudas D."/>
            <person name="Copeland A."/>
            <person name="Barry K.W."/>
            <person name="Cichocki N."/>
            <person name="Veneault-Fourrey C."/>
            <person name="LaButti K."/>
            <person name="Lindquist E.A."/>
            <person name="Lipzen A."/>
            <person name="Lundell T."/>
            <person name="Morin E."/>
            <person name="Murat C."/>
            <person name="Sun H."/>
            <person name="Tunlid A."/>
            <person name="Henrissat B."/>
            <person name="Grigoriev I.V."/>
            <person name="Hibbett D.S."/>
            <person name="Martin F."/>
            <person name="Nordberg H.P."/>
            <person name="Cantor M.N."/>
            <person name="Hua S.X."/>
        </authorList>
    </citation>
    <scope>NUCLEOTIDE SEQUENCE [LARGE SCALE GENOMIC DNA]</scope>
    <source>
        <strain evidence="1 2">MUT 4182</strain>
    </source>
</reference>
<evidence type="ECO:0000313" key="2">
    <source>
        <dbReference type="Proteomes" id="UP000054248"/>
    </source>
</evidence>
<dbReference type="AlphaFoldDB" id="A0A0C3KH79"/>
<dbReference type="EMBL" id="KN823159">
    <property type="protein sequence ID" value="KIO20843.1"/>
    <property type="molecule type" value="Genomic_DNA"/>
</dbReference>
<dbReference type="HOGENOM" id="CLU_2365436_0_0_1"/>
<keyword evidence="2" id="KW-1185">Reference proteome</keyword>
<organism evidence="1 2">
    <name type="scientific">Tulasnella calospora MUT 4182</name>
    <dbReference type="NCBI Taxonomy" id="1051891"/>
    <lineage>
        <taxon>Eukaryota</taxon>
        <taxon>Fungi</taxon>
        <taxon>Dikarya</taxon>
        <taxon>Basidiomycota</taxon>
        <taxon>Agaricomycotina</taxon>
        <taxon>Agaricomycetes</taxon>
        <taxon>Cantharellales</taxon>
        <taxon>Tulasnellaceae</taxon>
        <taxon>Tulasnella</taxon>
    </lineage>
</organism>
<reference evidence="2" key="2">
    <citation type="submission" date="2015-01" db="EMBL/GenBank/DDBJ databases">
        <title>Evolutionary Origins and Diversification of the Mycorrhizal Mutualists.</title>
        <authorList>
            <consortium name="DOE Joint Genome Institute"/>
            <consortium name="Mycorrhizal Genomics Consortium"/>
            <person name="Kohler A."/>
            <person name="Kuo A."/>
            <person name="Nagy L.G."/>
            <person name="Floudas D."/>
            <person name="Copeland A."/>
            <person name="Barry K.W."/>
            <person name="Cichocki N."/>
            <person name="Veneault-Fourrey C."/>
            <person name="LaButti K."/>
            <person name="Lindquist E.A."/>
            <person name="Lipzen A."/>
            <person name="Lundell T."/>
            <person name="Morin E."/>
            <person name="Murat C."/>
            <person name="Riley R."/>
            <person name="Ohm R."/>
            <person name="Sun H."/>
            <person name="Tunlid A."/>
            <person name="Henrissat B."/>
            <person name="Grigoriev I.V."/>
            <person name="Hibbett D.S."/>
            <person name="Martin F."/>
        </authorList>
    </citation>
    <scope>NUCLEOTIDE SEQUENCE [LARGE SCALE GENOMIC DNA]</scope>
    <source>
        <strain evidence="2">MUT 4182</strain>
    </source>
</reference>
<feature type="non-terminal residue" evidence="1">
    <location>
        <position position="96"/>
    </location>
</feature>
<accession>A0A0C3KH79</accession>
<dbReference type="Proteomes" id="UP000054248">
    <property type="component" value="Unassembled WGS sequence"/>
</dbReference>
<name>A0A0C3KH79_9AGAM</name>
<evidence type="ECO:0008006" key="3">
    <source>
        <dbReference type="Google" id="ProtNLM"/>
    </source>
</evidence>
<gene>
    <name evidence="1" type="ORF">M407DRAFT_29555</name>
</gene>
<protein>
    <recommendedName>
        <fullName evidence="3">F-box domain-containing protein</fullName>
    </recommendedName>
</protein>
<dbReference type="OrthoDB" id="2884925at2759"/>
<evidence type="ECO:0000313" key="1">
    <source>
        <dbReference type="EMBL" id="KIO20843.1"/>
    </source>
</evidence>
<proteinExistence type="predicted"/>